<protein>
    <submittedName>
        <fullName evidence="1">Uncharacterized protein</fullName>
    </submittedName>
</protein>
<dbReference type="Proteomes" id="UP000501690">
    <property type="component" value="Linkage Group LG5"/>
</dbReference>
<dbReference type="EMBL" id="CP039349">
    <property type="protein sequence ID" value="QCD92913.1"/>
    <property type="molecule type" value="Genomic_DNA"/>
</dbReference>
<name>A0A4D6LWQ6_VIGUN</name>
<keyword evidence="2" id="KW-1185">Reference proteome</keyword>
<proteinExistence type="predicted"/>
<dbReference type="AlphaFoldDB" id="A0A4D6LWQ6"/>
<gene>
    <name evidence="1" type="ORF">DEO72_LG5g982</name>
</gene>
<organism evidence="1 2">
    <name type="scientific">Vigna unguiculata</name>
    <name type="common">Cowpea</name>
    <dbReference type="NCBI Taxonomy" id="3917"/>
    <lineage>
        <taxon>Eukaryota</taxon>
        <taxon>Viridiplantae</taxon>
        <taxon>Streptophyta</taxon>
        <taxon>Embryophyta</taxon>
        <taxon>Tracheophyta</taxon>
        <taxon>Spermatophyta</taxon>
        <taxon>Magnoliopsida</taxon>
        <taxon>eudicotyledons</taxon>
        <taxon>Gunneridae</taxon>
        <taxon>Pentapetalae</taxon>
        <taxon>rosids</taxon>
        <taxon>fabids</taxon>
        <taxon>Fabales</taxon>
        <taxon>Fabaceae</taxon>
        <taxon>Papilionoideae</taxon>
        <taxon>50 kb inversion clade</taxon>
        <taxon>NPAAA clade</taxon>
        <taxon>indigoferoid/millettioid clade</taxon>
        <taxon>Phaseoleae</taxon>
        <taxon>Vigna</taxon>
    </lineage>
</organism>
<evidence type="ECO:0000313" key="2">
    <source>
        <dbReference type="Proteomes" id="UP000501690"/>
    </source>
</evidence>
<accession>A0A4D6LWQ6</accession>
<evidence type="ECO:0000313" key="1">
    <source>
        <dbReference type="EMBL" id="QCD92913.1"/>
    </source>
</evidence>
<reference evidence="1 2" key="1">
    <citation type="submission" date="2019-04" db="EMBL/GenBank/DDBJ databases">
        <title>An improved genome assembly and genetic linkage map for asparagus bean, Vigna unguiculata ssp. sesquipedialis.</title>
        <authorList>
            <person name="Xia Q."/>
            <person name="Zhang R."/>
            <person name="Dong Y."/>
        </authorList>
    </citation>
    <scope>NUCLEOTIDE SEQUENCE [LARGE SCALE GENOMIC DNA]</scope>
    <source>
        <tissue evidence="1">Leaf</tissue>
    </source>
</reference>
<sequence>MTIDDNHLAIKSTPSGDNDKVSGLLKLVHLAVRGFRYVIFAALVFSEALRAWQYVLPARRSRGGQRLVPREKCQAGLLQQIGVMLAMMCVIYKTSRLA</sequence>